<dbReference type="EMBL" id="SPDS01000003">
    <property type="protein sequence ID" value="TFH54603.1"/>
    <property type="molecule type" value="Genomic_DNA"/>
</dbReference>
<dbReference type="InterPro" id="IPR019587">
    <property type="entry name" value="Polyketide_cyclase/dehydratase"/>
</dbReference>
<dbReference type="InterPro" id="IPR023393">
    <property type="entry name" value="START-like_dom_sf"/>
</dbReference>
<gene>
    <name evidence="1" type="ORF">CIK84_12990</name>
    <name evidence="2" type="ORF">EXY26_16290</name>
</gene>
<accession>A0A2N7S0D0</accession>
<dbReference type="Pfam" id="PF10604">
    <property type="entry name" value="Polyketide_cyc2"/>
    <property type="match status" value="1"/>
</dbReference>
<dbReference type="Gene3D" id="3.30.530.20">
    <property type="match status" value="1"/>
</dbReference>
<protein>
    <submittedName>
        <fullName evidence="1">SRPBCC family protein</fullName>
    </submittedName>
</protein>
<comment type="caution">
    <text evidence="1">The sequence shown here is derived from an EMBL/GenBank/DDBJ whole genome shotgun (WGS) entry which is preliminary data.</text>
</comment>
<proteinExistence type="predicted"/>
<dbReference type="GeneID" id="303183854"/>
<dbReference type="RefSeq" id="WP_013347621.1">
    <property type="nucleotide sequence ID" value="NZ_JABUYH010000103.1"/>
</dbReference>
<dbReference type="Proteomes" id="UP000297638">
    <property type="component" value="Unassembled WGS sequence"/>
</dbReference>
<evidence type="ECO:0000313" key="3">
    <source>
        <dbReference type="Proteomes" id="UP000235739"/>
    </source>
</evidence>
<organism evidence="1 3">
    <name type="scientific">Glutamicibacter arilaitensis</name>
    <dbReference type="NCBI Taxonomy" id="256701"/>
    <lineage>
        <taxon>Bacteria</taxon>
        <taxon>Bacillati</taxon>
        <taxon>Actinomycetota</taxon>
        <taxon>Actinomycetes</taxon>
        <taxon>Micrococcales</taxon>
        <taxon>Micrococcaceae</taxon>
        <taxon>Glutamicibacter</taxon>
    </lineage>
</organism>
<dbReference type="EMBL" id="PNQX01000002">
    <property type="protein sequence ID" value="PMQ19583.1"/>
    <property type="molecule type" value="Genomic_DNA"/>
</dbReference>
<evidence type="ECO:0000313" key="4">
    <source>
        <dbReference type="Proteomes" id="UP000297638"/>
    </source>
</evidence>
<dbReference type="SUPFAM" id="SSF55961">
    <property type="entry name" value="Bet v1-like"/>
    <property type="match status" value="1"/>
</dbReference>
<reference evidence="2 4" key="2">
    <citation type="submission" date="2019-03" db="EMBL/GenBank/DDBJ databases">
        <title>Glutamicibacter sp. LJH19 genome.</title>
        <authorList>
            <person name="Sinai Borker S."/>
            <person name="Kumar R."/>
        </authorList>
    </citation>
    <scope>NUCLEOTIDE SEQUENCE [LARGE SCALE GENOMIC DNA]</scope>
    <source>
        <strain evidence="2 4">LJH19</strain>
    </source>
</reference>
<evidence type="ECO:0000313" key="2">
    <source>
        <dbReference type="EMBL" id="TFH54603.1"/>
    </source>
</evidence>
<reference evidence="1 3" key="1">
    <citation type="journal article" date="2017" name="Elife">
        <title>Extensive horizontal gene transfer in cheese-associated bacteria.</title>
        <authorList>
            <person name="Bonham K.S."/>
            <person name="Wolfe B.E."/>
            <person name="Dutton R.J."/>
        </authorList>
    </citation>
    <scope>NUCLEOTIDE SEQUENCE [LARGE SCALE GENOMIC DNA]</scope>
    <source>
        <strain evidence="1 3">JB182</strain>
    </source>
</reference>
<dbReference type="Proteomes" id="UP000235739">
    <property type="component" value="Unassembled WGS sequence"/>
</dbReference>
<evidence type="ECO:0000313" key="1">
    <source>
        <dbReference type="EMBL" id="PMQ19583.1"/>
    </source>
</evidence>
<name>A0A2N7S0D0_9MICC</name>
<dbReference type="AlphaFoldDB" id="A0A2N7S0D0"/>
<sequence length="143" mass="16335">MSQFSVFESTVVIHLPVHRVWELLTDWAATPLWIHGIGSMHSDDPELKVGTNLTYRVAGHERLYRVHELIENRLLILHTSENPDGLSYRYDLKDDAGQTEVVLQVAIINPDLSVEQCEALAQNIRESEGDKLDQLRFYAEQAP</sequence>